<dbReference type="InterPro" id="IPR045155">
    <property type="entry name" value="Beta-lactam_cat"/>
</dbReference>
<dbReference type="EMBL" id="RYZZ01000007">
    <property type="protein sequence ID" value="RUQ30186.1"/>
    <property type="molecule type" value="Genomic_DNA"/>
</dbReference>
<dbReference type="SUPFAM" id="SSF56601">
    <property type="entry name" value="beta-lactamase/transpeptidase-like"/>
    <property type="match status" value="1"/>
</dbReference>
<feature type="domain" description="Beta-lactamase class A catalytic" evidence="1">
    <location>
        <begin position="28"/>
        <end position="233"/>
    </location>
</feature>
<reference evidence="2 3" key="1">
    <citation type="submission" date="2018-12" db="EMBL/GenBank/DDBJ databases">
        <title>Bacillus chawlae sp. nov., Bacillus glennii sp. nov., and Bacillus saganii sp. nov. Isolated from the Vehicle Assembly Building at Kennedy Space Center where the Viking Spacecraft were Assembled.</title>
        <authorList>
            <person name="Seuylemezian A."/>
            <person name="Vaishampayan P."/>
        </authorList>
    </citation>
    <scope>NUCLEOTIDE SEQUENCE [LARGE SCALE GENOMIC DNA]</scope>
    <source>
        <strain evidence="2 3">L5</strain>
    </source>
</reference>
<dbReference type="Proteomes" id="UP000267430">
    <property type="component" value="Unassembled WGS sequence"/>
</dbReference>
<gene>
    <name evidence="2" type="ORF">ELQ35_07510</name>
</gene>
<comment type="caution">
    <text evidence="2">The sequence shown here is derived from an EMBL/GenBank/DDBJ whole genome shotgun (WGS) entry which is preliminary data.</text>
</comment>
<dbReference type="InterPro" id="IPR000871">
    <property type="entry name" value="Beta-lactam_class-A"/>
</dbReference>
<name>A0A3S0TYA1_9BACI</name>
<sequence length="264" mass="29507">MKWIALNDSIKQLLEPFDGRIAFKIEMDDQMIEQKSEDIFPSASLIKIPILIETFRQSEERQIYLNQPVTIPLQERVGGSGVIHAMSDKVFMTIEDILTLMIVVSDNTATNLLISLLGQDQINGCLKELGMDKTVLNRKMMDSKAIEEGRDNYTTAADVLASLKAINEGTLLTAESKQRILTIMKKQQFTDKLPARMDLEKVSVANKTGSLPGVTHDCAIITYGEKTAYAAVLTDGLSSEEEGRQMIAKIGELVYEYITEQQNR</sequence>
<keyword evidence="3" id="KW-1185">Reference proteome</keyword>
<dbReference type="PANTHER" id="PTHR35333:SF3">
    <property type="entry name" value="BETA-LACTAMASE-TYPE TRANSPEPTIDASE FOLD CONTAINING PROTEIN"/>
    <property type="match status" value="1"/>
</dbReference>
<protein>
    <submittedName>
        <fullName evidence="2">Serine hydrolase</fullName>
    </submittedName>
</protein>
<accession>A0A3S0TYA1</accession>
<dbReference type="OrthoDB" id="9775096at2"/>
<dbReference type="RefSeq" id="WP_126864208.1">
    <property type="nucleotide sequence ID" value="NZ_JAUSTX010000001.1"/>
</dbReference>
<proteinExistence type="predicted"/>
<evidence type="ECO:0000313" key="2">
    <source>
        <dbReference type="EMBL" id="RUQ30186.1"/>
    </source>
</evidence>
<dbReference type="InterPro" id="IPR012338">
    <property type="entry name" value="Beta-lactam/transpept-like"/>
</dbReference>
<evidence type="ECO:0000259" key="1">
    <source>
        <dbReference type="Pfam" id="PF13354"/>
    </source>
</evidence>
<dbReference type="Gene3D" id="3.40.710.10">
    <property type="entry name" value="DD-peptidase/beta-lactamase superfamily"/>
    <property type="match status" value="1"/>
</dbReference>
<keyword evidence="2" id="KW-0378">Hydrolase</keyword>
<organism evidence="2 3">
    <name type="scientific">Peribacillus cavernae</name>
    <dbReference type="NCBI Taxonomy" id="1674310"/>
    <lineage>
        <taxon>Bacteria</taxon>
        <taxon>Bacillati</taxon>
        <taxon>Bacillota</taxon>
        <taxon>Bacilli</taxon>
        <taxon>Bacillales</taxon>
        <taxon>Bacillaceae</taxon>
        <taxon>Peribacillus</taxon>
    </lineage>
</organism>
<dbReference type="GO" id="GO:0008800">
    <property type="term" value="F:beta-lactamase activity"/>
    <property type="evidence" value="ECO:0007669"/>
    <property type="project" value="InterPro"/>
</dbReference>
<dbReference type="PANTHER" id="PTHR35333">
    <property type="entry name" value="BETA-LACTAMASE"/>
    <property type="match status" value="1"/>
</dbReference>
<dbReference type="GO" id="GO:0046677">
    <property type="term" value="P:response to antibiotic"/>
    <property type="evidence" value="ECO:0007669"/>
    <property type="project" value="InterPro"/>
</dbReference>
<dbReference type="Pfam" id="PF13354">
    <property type="entry name" value="Beta-lactamase2"/>
    <property type="match status" value="1"/>
</dbReference>
<evidence type="ECO:0000313" key="3">
    <source>
        <dbReference type="Proteomes" id="UP000267430"/>
    </source>
</evidence>
<dbReference type="GO" id="GO:0030655">
    <property type="term" value="P:beta-lactam antibiotic catabolic process"/>
    <property type="evidence" value="ECO:0007669"/>
    <property type="project" value="InterPro"/>
</dbReference>
<dbReference type="AlphaFoldDB" id="A0A3S0TYA1"/>